<dbReference type="EMBL" id="LBXO01000037">
    <property type="protein sequence ID" value="KKR32313.1"/>
    <property type="molecule type" value="Genomic_DNA"/>
</dbReference>
<dbReference type="CDD" id="cd09209">
    <property type="entry name" value="Lumazine_synthase-I"/>
    <property type="match status" value="1"/>
</dbReference>
<dbReference type="GO" id="GO:0000906">
    <property type="term" value="F:6,7-dimethyl-8-ribityllumazine synthase activity"/>
    <property type="evidence" value="ECO:0007669"/>
    <property type="project" value="UniProtKB-UniRule"/>
</dbReference>
<evidence type="ECO:0000256" key="5">
    <source>
        <dbReference type="ARBA" id="ARBA00022679"/>
    </source>
</evidence>
<evidence type="ECO:0000256" key="1">
    <source>
        <dbReference type="ARBA" id="ARBA00004917"/>
    </source>
</evidence>
<dbReference type="SUPFAM" id="SSF52121">
    <property type="entry name" value="Lumazine synthase"/>
    <property type="match status" value="1"/>
</dbReference>
<dbReference type="GO" id="GO:0005829">
    <property type="term" value="C:cytosol"/>
    <property type="evidence" value="ECO:0007669"/>
    <property type="project" value="TreeGrafter"/>
</dbReference>
<evidence type="ECO:0000313" key="9">
    <source>
        <dbReference type="Proteomes" id="UP000034137"/>
    </source>
</evidence>
<dbReference type="InterPro" id="IPR036467">
    <property type="entry name" value="LS/RS_sf"/>
</dbReference>
<reference evidence="8 9" key="1">
    <citation type="journal article" date="2015" name="Nature">
        <title>rRNA introns, odd ribosomes, and small enigmatic genomes across a large radiation of phyla.</title>
        <authorList>
            <person name="Brown C.T."/>
            <person name="Hug L.A."/>
            <person name="Thomas B.C."/>
            <person name="Sharon I."/>
            <person name="Castelle C.J."/>
            <person name="Singh A."/>
            <person name="Wilkins M.J."/>
            <person name="Williams K.H."/>
            <person name="Banfield J.F."/>
        </authorList>
    </citation>
    <scope>NUCLEOTIDE SEQUENCE [LARGE SCALE GENOMIC DNA]</scope>
</reference>
<evidence type="ECO:0000256" key="2">
    <source>
        <dbReference type="ARBA" id="ARBA00007424"/>
    </source>
</evidence>
<dbReference type="InterPro" id="IPR002180">
    <property type="entry name" value="LS/RS"/>
</dbReference>
<dbReference type="Gene3D" id="3.40.50.960">
    <property type="entry name" value="Lumazine/riboflavin synthase"/>
    <property type="match status" value="1"/>
</dbReference>
<dbReference type="GO" id="GO:0009349">
    <property type="term" value="C:riboflavin synthase complex"/>
    <property type="evidence" value="ECO:0007669"/>
    <property type="project" value="UniProtKB-UniRule"/>
</dbReference>
<evidence type="ECO:0000313" key="8">
    <source>
        <dbReference type="EMBL" id="KKR32313.1"/>
    </source>
</evidence>
<dbReference type="NCBIfam" id="TIGR00114">
    <property type="entry name" value="lumazine-synth"/>
    <property type="match status" value="1"/>
</dbReference>
<dbReference type="PANTHER" id="PTHR21058:SF0">
    <property type="entry name" value="6,7-DIMETHYL-8-RIBITYLLUMAZINE SYNTHASE"/>
    <property type="match status" value="1"/>
</dbReference>
<dbReference type="UniPathway" id="UPA00275">
    <property type="reaction ID" value="UER00404"/>
</dbReference>
<feature type="binding site" evidence="7">
    <location>
        <position position="128"/>
    </location>
    <ligand>
        <name>(2S)-2-hydroxy-3-oxobutyl phosphate</name>
        <dbReference type="ChEBI" id="CHEBI:58830"/>
    </ligand>
</feature>
<dbReference type="AlphaFoldDB" id="A0A0G0PWN9"/>
<dbReference type="Proteomes" id="UP000034137">
    <property type="component" value="Unassembled WGS sequence"/>
</dbReference>
<feature type="binding site" evidence="7">
    <location>
        <begin position="86"/>
        <end position="87"/>
    </location>
    <ligand>
        <name>(2S)-2-hydroxy-3-oxobutyl phosphate</name>
        <dbReference type="ChEBI" id="CHEBI:58830"/>
    </ligand>
</feature>
<keyword evidence="4 7" id="KW-0686">Riboflavin biosynthesis</keyword>
<evidence type="ECO:0000256" key="4">
    <source>
        <dbReference type="ARBA" id="ARBA00022619"/>
    </source>
</evidence>
<comment type="caution">
    <text evidence="8">The sequence shown here is derived from an EMBL/GenBank/DDBJ whole genome shotgun (WGS) entry which is preliminary data.</text>
</comment>
<evidence type="ECO:0000256" key="7">
    <source>
        <dbReference type="HAMAP-Rule" id="MF_00178"/>
    </source>
</evidence>
<dbReference type="InterPro" id="IPR034964">
    <property type="entry name" value="LS"/>
</dbReference>
<gene>
    <name evidence="7" type="primary">ribH</name>
    <name evidence="8" type="ORF">UT64_C0037G0012</name>
</gene>
<comment type="pathway">
    <text evidence="1 7">Cofactor biosynthesis; riboflavin biosynthesis; riboflavin from 2-hydroxy-3-oxobutyl phosphate and 5-amino-6-(D-ribitylamino)uracil: step 1/2.</text>
</comment>
<feature type="binding site" evidence="7">
    <location>
        <begin position="81"/>
        <end position="83"/>
    </location>
    <ligand>
        <name>5-amino-6-(D-ribitylamino)uracil</name>
        <dbReference type="ChEBI" id="CHEBI:15934"/>
    </ligand>
</feature>
<accession>A0A0G0PWN9</accession>
<comment type="similarity">
    <text evidence="2 7">Belongs to the DMRL synthase family.</text>
</comment>
<dbReference type="GO" id="GO:0009231">
    <property type="term" value="P:riboflavin biosynthetic process"/>
    <property type="evidence" value="ECO:0007669"/>
    <property type="project" value="UniProtKB-UniRule"/>
</dbReference>
<dbReference type="HAMAP" id="MF_00178">
    <property type="entry name" value="Lumazine_synth"/>
    <property type="match status" value="1"/>
</dbReference>
<evidence type="ECO:0000256" key="6">
    <source>
        <dbReference type="ARBA" id="ARBA00048785"/>
    </source>
</evidence>
<name>A0A0G0PWN9_9BACT</name>
<evidence type="ECO:0000256" key="3">
    <source>
        <dbReference type="ARBA" id="ARBA00012664"/>
    </source>
</evidence>
<organism evidence="8 9">
    <name type="scientific">Candidatus Falkowbacteria bacterium GW2011_GWF2_39_8</name>
    <dbReference type="NCBI Taxonomy" id="1618642"/>
    <lineage>
        <taxon>Bacteria</taxon>
        <taxon>Candidatus Falkowiibacteriota</taxon>
    </lineage>
</organism>
<feature type="binding site" evidence="7">
    <location>
        <position position="23"/>
    </location>
    <ligand>
        <name>5-amino-6-(D-ribitylamino)uracil</name>
        <dbReference type="ChEBI" id="CHEBI:15934"/>
    </ligand>
</feature>
<dbReference type="EC" id="2.5.1.78" evidence="3 7"/>
<feature type="active site" description="Proton donor" evidence="7">
    <location>
        <position position="89"/>
    </location>
</feature>
<dbReference type="Pfam" id="PF00885">
    <property type="entry name" value="DMRL_synthase"/>
    <property type="match status" value="1"/>
</dbReference>
<dbReference type="PATRIC" id="fig|1618642.3.peg.705"/>
<keyword evidence="5 7" id="KW-0808">Transferase</keyword>
<dbReference type="PANTHER" id="PTHR21058">
    <property type="entry name" value="6,7-DIMETHYL-8-RIBITYLLUMAZINE SYNTHASE DMRL SYNTHASE LUMAZINE SYNTHASE"/>
    <property type="match status" value="1"/>
</dbReference>
<protein>
    <recommendedName>
        <fullName evidence="3 7">6,7-dimethyl-8-ribityllumazine synthase</fullName>
        <shortName evidence="7">DMRL synthase</shortName>
        <shortName evidence="7">LS</shortName>
        <shortName evidence="7">Lumazine synthase</shortName>
        <ecNumber evidence="3 7">2.5.1.78</ecNumber>
    </recommendedName>
</protein>
<comment type="catalytic activity">
    <reaction evidence="6 7">
        <text>(2S)-2-hydroxy-3-oxobutyl phosphate + 5-amino-6-(D-ribitylamino)uracil = 6,7-dimethyl-8-(1-D-ribityl)lumazine + phosphate + 2 H2O + H(+)</text>
        <dbReference type="Rhea" id="RHEA:26152"/>
        <dbReference type="ChEBI" id="CHEBI:15377"/>
        <dbReference type="ChEBI" id="CHEBI:15378"/>
        <dbReference type="ChEBI" id="CHEBI:15934"/>
        <dbReference type="ChEBI" id="CHEBI:43474"/>
        <dbReference type="ChEBI" id="CHEBI:58201"/>
        <dbReference type="ChEBI" id="CHEBI:58830"/>
        <dbReference type="EC" id="2.5.1.78"/>
    </reaction>
</comment>
<comment type="function">
    <text evidence="7">Catalyzes the formation of 6,7-dimethyl-8-ribityllumazine by condensation of 5-amino-6-(D-ribitylamino)uracil with 3,4-dihydroxy-2-butanone 4-phosphate. This is the penultimate step in the biosynthesis of riboflavin.</text>
</comment>
<proteinExistence type="inferred from homology"/>
<feature type="binding site" evidence="7">
    <location>
        <begin position="57"/>
        <end position="59"/>
    </location>
    <ligand>
        <name>5-amino-6-(D-ribitylamino)uracil</name>
        <dbReference type="ChEBI" id="CHEBI:15934"/>
    </ligand>
</feature>
<feature type="binding site" evidence="7">
    <location>
        <position position="114"/>
    </location>
    <ligand>
        <name>5-amino-6-(D-ribitylamino)uracil</name>
        <dbReference type="ChEBI" id="CHEBI:15934"/>
    </ligand>
</feature>
<sequence>MKTNVFKKLDGKKLKIAIVQARFNEVVTDGLKAGAVAALKEAGVLEKNIQILQVPGAFEIPLVCKKIALAKKFDGIIALGAIIKGDTAHFEYVAGGTTTGIMGVMLETVTPIAFGVLTTEDKKQAEVRSRNDQSNKGKEAASALIETIGVIKNIEKK</sequence>